<accession>A0A3N6QP00</accession>
<feature type="transmembrane region" description="Helical" evidence="3">
    <location>
        <begin position="33"/>
        <end position="49"/>
    </location>
</feature>
<reference evidence="4 5" key="1">
    <citation type="journal article" date="2018" name="ACS Chem. Biol.">
        <title>Ketoreductase domain dysfunction expands chemodiversity: malyngamide biosynthesis in the cyanobacterium Okeania hirsuta.</title>
        <authorList>
            <person name="Moss N.A."/>
            <person name="Leao T."/>
            <person name="Rankin M."/>
            <person name="McCullough T.M."/>
            <person name="Qu P."/>
            <person name="Korobeynikov A."/>
            <person name="Smith J.L."/>
            <person name="Gerwick L."/>
            <person name="Gerwick W.H."/>
        </authorList>
    </citation>
    <scope>NUCLEOTIDE SEQUENCE [LARGE SCALE GENOMIC DNA]</scope>
    <source>
        <strain evidence="4 5">PAB10Feb10-1</strain>
    </source>
</reference>
<evidence type="ECO:0000256" key="1">
    <source>
        <dbReference type="SAM" id="Coils"/>
    </source>
</evidence>
<proteinExistence type="predicted"/>
<feature type="transmembrane region" description="Helical" evidence="3">
    <location>
        <begin position="7"/>
        <end position="27"/>
    </location>
</feature>
<organism evidence="4 5">
    <name type="scientific">Okeania hirsuta</name>
    <dbReference type="NCBI Taxonomy" id="1458930"/>
    <lineage>
        <taxon>Bacteria</taxon>
        <taxon>Bacillati</taxon>
        <taxon>Cyanobacteriota</taxon>
        <taxon>Cyanophyceae</taxon>
        <taxon>Oscillatoriophycideae</taxon>
        <taxon>Oscillatoriales</taxon>
        <taxon>Microcoleaceae</taxon>
        <taxon>Okeania</taxon>
    </lineage>
</organism>
<dbReference type="RefSeq" id="WP_124146432.1">
    <property type="nucleotide sequence ID" value="NZ_CAWOKI010000160.1"/>
</dbReference>
<dbReference type="Proteomes" id="UP000269154">
    <property type="component" value="Unassembled WGS sequence"/>
</dbReference>
<evidence type="ECO:0000256" key="2">
    <source>
        <dbReference type="SAM" id="MobiDB-lite"/>
    </source>
</evidence>
<dbReference type="OrthoDB" id="468472at2"/>
<keyword evidence="3" id="KW-1133">Transmembrane helix</keyword>
<gene>
    <name evidence="4" type="ORF">D5R40_22345</name>
</gene>
<sequence length="226" mass="26347">MFYRRSLLEIAEYIFITASVVGFLANYIFDKPIIYAVGCVLISLLINLVNRHKLAAQIKVIKFDTAGKLEQYQKSIYQMISQLQNSITFFESAAKNLENNQEDIKIKPLLETMKSLSNRFDIQEQTIKLLQTELEMISQQFKQRPELQQINDLTSVIIDLQQFIKKLPEWSDLRQHQFQKLEEKVNHALHKLEESIAERKRETVEEGRSGATALAADERKFAPREE</sequence>
<evidence type="ECO:0000313" key="5">
    <source>
        <dbReference type="Proteomes" id="UP000269154"/>
    </source>
</evidence>
<evidence type="ECO:0000313" key="4">
    <source>
        <dbReference type="EMBL" id="RQH32614.1"/>
    </source>
</evidence>
<keyword evidence="3" id="KW-0812">Transmembrane</keyword>
<keyword evidence="3" id="KW-0472">Membrane</keyword>
<feature type="region of interest" description="Disordered" evidence="2">
    <location>
        <begin position="199"/>
        <end position="226"/>
    </location>
</feature>
<name>A0A3N6QP00_9CYAN</name>
<dbReference type="EMBL" id="RCBY01000154">
    <property type="protein sequence ID" value="RQH32614.1"/>
    <property type="molecule type" value="Genomic_DNA"/>
</dbReference>
<keyword evidence="1" id="KW-0175">Coiled coil</keyword>
<feature type="coiled-coil region" evidence="1">
    <location>
        <begin position="80"/>
        <end position="133"/>
    </location>
</feature>
<evidence type="ECO:0000256" key="3">
    <source>
        <dbReference type="SAM" id="Phobius"/>
    </source>
</evidence>
<keyword evidence="5" id="KW-1185">Reference proteome</keyword>
<comment type="caution">
    <text evidence="4">The sequence shown here is derived from an EMBL/GenBank/DDBJ whole genome shotgun (WGS) entry which is preliminary data.</text>
</comment>
<dbReference type="AlphaFoldDB" id="A0A3N6QP00"/>
<feature type="compositionally biased region" description="Basic and acidic residues" evidence="2">
    <location>
        <begin position="199"/>
        <end position="208"/>
    </location>
</feature>
<protein>
    <submittedName>
        <fullName evidence="4">Uncharacterized protein</fullName>
    </submittedName>
</protein>
<feature type="compositionally biased region" description="Basic and acidic residues" evidence="2">
    <location>
        <begin position="216"/>
        <end position="226"/>
    </location>
</feature>